<name>A0A090S977_9VIBR</name>
<organism evidence="2 3">
    <name type="scientific">Vibrio maritimus</name>
    <dbReference type="NCBI Taxonomy" id="990268"/>
    <lineage>
        <taxon>Bacteria</taxon>
        <taxon>Pseudomonadati</taxon>
        <taxon>Pseudomonadota</taxon>
        <taxon>Gammaproteobacteria</taxon>
        <taxon>Vibrionales</taxon>
        <taxon>Vibrionaceae</taxon>
        <taxon>Vibrio</taxon>
    </lineage>
</organism>
<reference evidence="2 3" key="2">
    <citation type="submission" date="2014-09" db="EMBL/GenBank/DDBJ databases">
        <authorList>
            <consortium name="NBRP consortium"/>
            <person name="Sawabe T."/>
            <person name="Meirelles P."/>
            <person name="Nakanishi M."/>
            <person name="Sayaka M."/>
            <person name="Hattori M."/>
            <person name="Ohkuma M."/>
        </authorList>
    </citation>
    <scope>NUCLEOTIDE SEQUENCE [LARGE SCALE GENOMIC DNA]</scope>
    <source>
        <strain evidence="3">JCM19235</strain>
    </source>
</reference>
<evidence type="ECO:0000256" key="1">
    <source>
        <dbReference type="SAM" id="SignalP"/>
    </source>
</evidence>
<dbReference type="Proteomes" id="UP000029228">
    <property type="component" value="Unassembled WGS sequence"/>
</dbReference>
<dbReference type="EMBL" id="BBMR01000021">
    <property type="protein sequence ID" value="GAL23373.1"/>
    <property type="molecule type" value="Genomic_DNA"/>
</dbReference>
<protein>
    <submittedName>
        <fullName evidence="2">Uncharacterized protein</fullName>
    </submittedName>
</protein>
<gene>
    <name evidence="2" type="ORF">JCM19235_7009</name>
</gene>
<feature type="chain" id="PRO_5001863082" evidence="1">
    <location>
        <begin position="27"/>
        <end position="50"/>
    </location>
</feature>
<evidence type="ECO:0000313" key="3">
    <source>
        <dbReference type="Proteomes" id="UP000029228"/>
    </source>
</evidence>
<accession>A0A090S977</accession>
<dbReference type="AlphaFoldDB" id="A0A090S977"/>
<evidence type="ECO:0000313" key="2">
    <source>
        <dbReference type="EMBL" id="GAL23373.1"/>
    </source>
</evidence>
<sequence>MSFYSNVKLKAVFTCIALLTSGCSSAYQVESMMQKYTWSTISNVVTVHRR</sequence>
<feature type="signal peptide" evidence="1">
    <location>
        <begin position="1"/>
        <end position="26"/>
    </location>
</feature>
<reference evidence="2 3" key="1">
    <citation type="submission" date="2014-09" db="EMBL/GenBank/DDBJ databases">
        <title>Vibrio maritimus JCM 19235. (C45) whole genome shotgun sequence.</title>
        <authorList>
            <person name="Sawabe T."/>
            <person name="Meirelles P."/>
            <person name="Nakanishi M."/>
            <person name="Sayaka M."/>
            <person name="Hattori M."/>
            <person name="Ohkuma M."/>
        </authorList>
    </citation>
    <scope>NUCLEOTIDE SEQUENCE [LARGE SCALE GENOMIC DNA]</scope>
    <source>
        <strain evidence="3">JCM19235</strain>
    </source>
</reference>
<proteinExistence type="predicted"/>
<keyword evidence="3" id="KW-1185">Reference proteome</keyword>
<comment type="caution">
    <text evidence="2">The sequence shown here is derived from an EMBL/GenBank/DDBJ whole genome shotgun (WGS) entry which is preliminary data.</text>
</comment>
<keyword evidence="1" id="KW-0732">Signal</keyword>
<dbReference type="STRING" id="990268.JCM19235_7009"/>